<dbReference type="AlphaFoldDB" id="A0A660CMJ8"/>
<organism evidence="3 4">
    <name type="scientific">Prauserella rugosa</name>
    <dbReference type="NCBI Taxonomy" id="43354"/>
    <lineage>
        <taxon>Bacteria</taxon>
        <taxon>Bacillati</taxon>
        <taxon>Actinomycetota</taxon>
        <taxon>Actinomycetes</taxon>
        <taxon>Pseudonocardiales</taxon>
        <taxon>Pseudonocardiaceae</taxon>
        <taxon>Prauserella</taxon>
    </lineage>
</organism>
<dbReference type="RefSeq" id="WP_030531253.1">
    <property type="nucleotide sequence ID" value="NZ_JOIJ01000004.1"/>
</dbReference>
<feature type="signal peptide" evidence="2">
    <location>
        <begin position="1"/>
        <end position="21"/>
    </location>
</feature>
<proteinExistence type="predicted"/>
<reference evidence="3 4" key="1">
    <citation type="submission" date="2019-07" db="EMBL/GenBank/DDBJ databases">
        <title>R&amp;d 2014.</title>
        <authorList>
            <person name="Klenk H.-P."/>
        </authorList>
    </citation>
    <scope>NUCLEOTIDE SEQUENCE [LARGE SCALE GENOMIC DNA]</scope>
    <source>
        <strain evidence="3 4">DSM 43194</strain>
    </source>
</reference>
<feature type="region of interest" description="Disordered" evidence="1">
    <location>
        <begin position="25"/>
        <end position="70"/>
    </location>
</feature>
<evidence type="ECO:0000256" key="1">
    <source>
        <dbReference type="SAM" id="MobiDB-lite"/>
    </source>
</evidence>
<accession>A0A660CMJ8</accession>
<evidence type="ECO:0000313" key="4">
    <source>
        <dbReference type="Proteomes" id="UP000317303"/>
    </source>
</evidence>
<dbReference type="OrthoDB" id="3686643at2"/>
<evidence type="ECO:0000313" key="3">
    <source>
        <dbReference type="EMBL" id="TWH22873.1"/>
    </source>
</evidence>
<gene>
    <name evidence="3" type="ORF">JD82_04765</name>
</gene>
<dbReference type="Proteomes" id="UP000317303">
    <property type="component" value="Unassembled WGS sequence"/>
</dbReference>
<protein>
    <recommendedName>
        <fullName evidence="5">Lipoprotein</fullName>
    </recommendedName>
</protein>
<comment type="caution">
    <text evidence="3">The sequence shown here is derived from an EMBL/GenBank/DDBJ whole genome shotgun (WGS) entry which is preliminary data.</text>
</comment>
<feature type="chain" id="PRO_5024974256" description="Lipoprotein" evidence="2">
    <location>
        <begin position="22"/>
        <end position="229"/>
    </location>
</feature>
<sequence length="229" mass="23176">MRRALTATVMCAAIVLAGCSAEEEGQAGPASSASDTASSTAAAPSGNSTDSSSSTADSGNTTDAGGTTTISALPVPLSVTVPEGWSSVDPAQLGVENAAWAGLQDASRAEAFATNILVEGLVVDGSTTLTALADQQFRSVGGTNVKLSKREEGGSGRAKSLTQVIRSTQTVNGRQLDIAVIQVLFGFRDVDGSGRTAVDLATFSTTADKMSTLGPDFQQFIASVRPQLG</sequence>
<evidence type="ECO:0000256" key="2">
    <source>
        <dbReference type="SAM" id="SignalP"/>
    </source>
</evidence>
<dbReference type="EMBL" id="VLJV01000001">
    <property type="protein sequence ID" value="TWH22873.1"/>
    <property type="molecule type" value="Genomic_DNA"/>
</dbReference>
<name>A0A660CMJ8_9PSEU</name>
<dbReference type="PROSITE" id="PS51257">
    <property type="entry name" value="PROKAR_LIPOPROTEIN"/>
    <property type="match status" value="1"/>
</dbReference>
<feature type="compositionally biased region" description="Low complexity" evidence="1">
    <location>
        <begin position="27"/>
        <end position="64"/>
    </location>
</feature>
<keyword evidence="2" id="KW-0732">Signal</keyword>
<keyword evidence="4" id="KW-1185">Reference proteome</keyword>
<evidence type="ECO:0008006" key="5">
    <source>
        <dbReference type="Google" id="ProtNLM"/>
    </source>
</evidence>
<dbReference type="Gene3D" id="3.40.1000.10">
    <property type="entry name" value="Mog1/PsbP, alpha/beta/alpha sandwich"/>
    <property type="match status" value="1"/>
</dbReference>